<accession>A0A9P6AFN5</accession>
<evidence type="ECO:0000256" key="1">
    <source>
        <dbReference type="SAM" id="Phobius"/>
    </source>
</evidence>
<evidence type="ECO:0000313" key="3">
    <source>
        <dbReference type="EMBL" id="KAF9504480.1"/>
    </source>
</evidence>
<name>A0A9P6AFN5_9AGAM</name>
<dbReference type="EMBL" id="MU129222">
    <property type="protein sequence ID" value="KAF9504480.1"/>
    <property type="molecule type" value="Genomic_DNA"/>
</dbReference>
<keyword evidence="1" id="KW-0812">Transmembrane</keyword>
<keyword evidence="1" id="KW-0472">Membrane</keyword>
<dbReference type="Pfam" id="PF20209">
    <property type="entry name" value="DUF6570"/>
    <property type="match status" value="1"/>
</dbReference>
<feature type="transmembrane region" description="Helical" evidence="1">
    <location>
        <begin position="104"/>
        <end position="121"/>
    </location>
</feature>
<protein>
    <recommendedName>
        <fullName evidence="2">DUF6570 domain-containing protein</fullName>
    </recommendedName>
</protein>
<reference evidence="3" key="1">
    <citation type="journal article" date="2020" name="Nat. Commun.">
        <title>Large-scale genome sequencing of mycorrhizal fungi provides insights into the early evolution of symbiotic traits.</title>
        <authorList>
            <person name="Miyauchi S."/>
            <person name="Kiss E."/>
            <person name="Kuo A."/>
            <person name="Drula E."/>
            <person name="Kohler A."/>
            <person name="Sanchez-Garcia M."/>
            <person name="Morin E."/>
            <person name="Andreopoulos B."/>
            <person name="Barry K.W."/>
            <person name="Bonito G."/>
            <person name="Buee M."/>
            <person name="Carver A."/>
            <person name="Chen C."/>
            <person name="Cichocki N."/>
            <person name="Clum A."/>
            <person name="Culley D."/>
            <person name="Crous P.W."/>
            <person name="Fauchery L."/>
            <person name="Girlanda M."/>
            <person name="Hayes R.D."/>
            <person name="Keri Z."/>
            <person name="LaButti K."/>
            <person name="Lipzen A."/>
            <person name="Lombard V."/>
            <person name="Magnuson J."/>
            <person name="Maillard F."/>
            <person name="Murat C."/>
            <person name="Nolan M."/>
            <person name="Ohm R.A."/>
            <person name="Pangilinan J."/>
            <person name="Pereira M.F."/>
            <person name="Perotto S."/>
            <person name="Peter M."/>
            <person name="Pfister S."/>
            <person name="Riley R."/>
            <person name="Sitrit Y."/>
            <person name="Stielow J.B."/>
            <person name="Szollosi G."/>
            <person name="Zifcakova L."/>
            <person name="Stursova M."/>
            <person name="Spatafora J.W."/>
            <person name="Tedersoo L."/>
            <person name="Vaario L.M."/>
            <person name="Yamada A."/>
            <person name="Yan M."/>
            <person name="Wang P."/>
            <person name="Xu J."/>
            <person name="Bruns T."/>
            <person name="Baldrian P."/>
            <person name="Vilgalys R."/>
            <person name="Dunand C."/>
            <person name="Henrissat B."/>
            <person name="Grigoriev I.V."/>
            <person name="Hibbett D."/>
            <person name="Nagy L.G."/>
            <person name="Martin F.M."/>
        </authorList>
    </citation>
    <scope>NUCLEOTIDE SEQUENCE</scope>
    <source>
        <strain evidence="3">UP504</strain>
    </source>
</reference>
<keyword evidence="1" id="KW-1133">Transmembrane helix</keyword>
<dbReference type="InterPro" id="IPR046700">
    <property type="entry name" value="DUF6570"/>
</dbReference>
<dbReference type="OrthoDB" id="3257061at2759"/>
<organism evidence="3 4">
    <name type="scientific">Hydnum rufescens UP504</name>
    <dbReference type="NCBI Taxonomy" id="1448309"/>
    <lineage>
        <taxon>Eukaryota</taxon>
        <taxon>Fungi</taxon>
        <taxon>Dikarya</taxon>
        <taxon>Basidiomycota</taxon>
        <taxon>Agaricomycotina</taxon>
        <taxon>Agaricomycetes</taxon>
        <taxon>Cantharellales</taxon>
        <taxon>Hydnaceae</taxon>
        <taxon>Hydnum</taxon>
    </lineage>
</organism>
<evidence type="ECO:0000259" key="2">
    <source>
        <dbReference type="Pfam" id="PF20209"/>
    </source>
</evidence>
<dbReference type="AlphaFoldDB" id="A0A9P6AFN5"/>
<feature type="domain" description="DUF6570" evidence="2">
    <location>
        <begin position="30"/>
        <end position="159"/>
    </location>
</feature>
<proteinExistence type="predicted"/>
<sequence>MLLEELGLHVVDGATHARVCAECLWALQQNEVPMFSLVNRMWIGAIPPVLDVLMIPEQLLILPVYTCCFMFKLHPKCWNVTSFPMNPSDIGDMLHGNMMPQPTLVLPSLITVTFVGLGALLKSWLKSTFRVWCHTILLALQWLLLHNPYFVAYCVDDETVRIKLTFASA</sequence>
<comment type="caution">
    <text evidence="3">The sequence shown here is derived from an EMBL/GenBank/DDBJ whole genome shotgun (WGS) entry which is preliminary data.</text>
</comment>
<keyword evidence="4" id="KW-1185">Reference proteome</keyword>
<dbReference type="Proteomes" id="UP000886523">
    <property type="component" value="Unassembled WGS sequence"/>
</dbReference>
<evidence type="ECO:0000313" key="4">
    <source>
        <dbReference type="Proteomes" id="UP000886523"/>
    </source>
</evidence>
<gene>
    <name evidence="3" type="ORF">BS47DRAFT_1308086</name>
</gene>